<evidence type="ECO:0000313" key="3">
    <source>
        <dbReference type="EMBL" id="RNF24074.1"/>
    </source>
</evidence>
<keyword evidence="4" id="KW-1185">Reference proteome</keyword>
<protein>
    <submittedName>
        <fullName evidence="3">Uncharacterized protein</fullName>
    </submittedName>
</protein>
<evidence type="ECO:0000313" key="4">
    <source>
        <dbReference type="Proteomes" id="UP000284403"/>
    </source>
</evidence>
<sequence>MKLLILGGPVPGKVHVDITPDKPFGEVFALIQEAIDKGSLWDKFQLYMAEVHDQKVRTTARVIQSTDTAASLALPSSGAVVVLRPLHPPPSAGSKAGLTNADAASTPQTSARGDYRSRMIAMYQRYEPSKLGSVDASLLKFKGREEAVIRQLVKKYGPEPDSAAKRDEFPLTPVEVAVPEPGALFHASNDAPSYHDRLLAIYQTYAPSKVRTVRATLEKFKGREEAVIRQLVKKYGPEPPVKANTPLSPTSNPRPISLAIPASTSAVGVAAAASPVAASTPQTSTRGDYRSRMIAMYQRYEPSKLGSVDASLLKFKGREEAVIRQLVKKYGPEPDSVDDDSLRSPLDNNNSASPAPATAFPVSPEVELDEKAPMSASNKLESADGLPDGAAPPASTSPSAFNENVSSEPPPQATLPPASSPLLKDSNELQLESYGFQAFISPTEQDPLVEPLSEADINSTVEEAEPVTARENKRTSLPSNLSFSTATAIMAKEKFDTTWPMLRDLERSPPLKQQNHIQPLDEGHVPNFANTRLQGVRKRALEALSGATAKQLGRVYWRKWQYRVAQKVANDLLKEKVWVKTHDGARLVDTLPHGLDVPNLEEYVYYNRICAGRRSVDFSDDVQKALRELIYTAKQHLMETSDRAETPFFSDQDLCPVRDTRELAAFLRVLRNLIFDFTEAKSLVTLRQREVLKLTDANECLQGRLGKAETSLSHLAQVEAELTLVQARCDKLNEKLGQAREGWTSARYQLQFLRRELKKERNHTPTNTEELLRQKDDELASVQRELAKLRSKLHREVRERESLESQLKDVRAEAVRTAQKLEKLSSSGKLVGRDRPVGVGASRLNLPRRAFPSGFAHMLKTEQIWGEDFLPQGVAEATEVDIPLEAKTNKDLVRENIRLEVELRELEAAPEEVEFGQCPHCRMRLTPCSAAPTGPPGDKAAFCFSCRRSYTFGDLMARGKSPPGRSVKRVRDVSLEGFAGIK</sequence>
<comment type="caution">
    <text evidence="3">The sequence shown here is derived from an EMBL/GenBank/DDBJ whole genome shotgun (WGS) entry which is preliminary data.</text>
</comment>
<reference evidence="3 4" key="1">
    <citation type="journal article" date="2018" name="BMC Genomics">
        <title>Genomic comparison of Trypanosoma conorhini and Trypanosoma rangeli to Trypanosoma cruzi strains of high and low virulence.</title>
        <authorList>
            <person name="Bradwell K.R."/>
            <person name="Koparde V.N."/>
            <person name="Matveyev A.V."/>
            <person name="Serrano M.G."/>
            <person name="Alves J.M."/>
            <person name="Parikh H."/>
            <person name="Huang B."/>
            <person name="Lee V."/>
            <person name="Espinosa-Alvarez O."/>
            <person name="Ortiz P.A."/>
            <person name="Costa-Martins A.G."/>
            <person name="Teixeira M.M."/>
            <person name="Buck G.A."/>
        </authorList>
    </citation>
    <scope>NUCLEOTIDE SEQUENCE [LARGE SCALE GENOMIC DNA]</scope>
    <source>
        <strain evidence="3 4">025E</strain>
    </source>
</reference>
<name>A0A422Q284_9TRYP</name>
<feature type="compositionally biased region" description="Low complexity" evidence="2">
    <location>
        <begin position="344"/>
        <end position="364"/>
    </location>
</feature>
<evidence type="ECO:0000256" key="2">
    <source>
        <dbReference type="SAM" id="MobiDB-lite"/>
    </source>
</evidence>
<gene>
    <name evidence="3" type="ORF">Tco025E_02593</name>
</gene>
<feature type="compositionally biased region" description="Low complexity" evidence="2">
    <location>
        <begin position="383"/>
        <end position="400"/>
    </location>
</feature>
<feature type="region of interest" description="Disordered" evidence="2">
    <location>
        <begin position="91"/>
        <end position="111"/>
    </location>
</feature>
<accession>A0A422Q284</accession>
<dbReference type="GeneID" id="40316204"/>
<feature type="region of interest" description="Disordered" evidence="2">
    <location>
        <begin position="331"/>
        <end position="423"/>
    </location>
</feature>
<evidence type="ECO:0000256" key="1">
    <source>
        <dbReference type="SAM" id="Coils"/>
    </source>
</evidence>
<dbReference type="EMBL" id="MKKU01000107">
    <property type="protein sequence ID" value="RNF24074.1"/>
    <property type="molecule type" value="Genomic_DNA"/>
</dbReference>
<dbReference type="RefSeq" id="XP_029230327.1">
    <property type="nucleotide sequence ID" value="XM_029369518.1"/>
</dbReference>
<dbReference type="PANTHER" id="PTHR39666">
    <property type="entry name" value="RANBP2-TYPE DOMAIN-CONTAINING PROTEIN"/>
    <property type="match status" value="1"/>
</dbReference>
<proteinExistence type="predicted"/>
<dbReference type="OrthoDB" id="246313at2759"/>
<organism evidence="3 4">
    <name type="scientific">Trypanosoma conorhini</name>
    <dbReference type="NCBI Taxonomy" id="83891"/>
    <lineage>
        <taxon>Eukaryota</taxon>
        <taxon>Discoba</taxon>
        <taxon>Euglenozoa</taxon>
        <taxon>Kinetoplastea</taxon>
        <taxon>Metakinetoplastina</taxon>
        <taxon>Trypanosomatida</taxon>
        <taxon>Trypanosomatidae</taxon>
        <taxon>Trypanosoma</taxon>
    </lineage>
</organism>
<feature type="compositionally biased region" description="Polar residues" evidence="2">
    <location>
        <begin position="102"/>
        <end position="111"/>
    </location>
</feature>
<keyword evidence="1" id="KW-0175">Coiled coil</keyword>
<dbReference type="AlphaFoldDB" id="A0A422Q284"/>
<dbReference type="Proteomes" id="UP000284403">
    <property type="component" value="Unassembled WGS sequence"/>
</dbReference>
<feature type="coiled-coil region" evidence="1">
    <location>
        <begin position="772"/>
        <end position="820"/>
    </location>
</feature>
<dbReference type="PANTHER" id="PTHR39666:SF1">
    <property type="entry name" value="NUCLEAR PORE COMPLEX NUP2_50_61 DOMAIN-CONTAINING PROTEIN"/>
    <property type="match status" value="1"/>
</dbReference>